<dbReference type="PANTHER" id="PTHR46701">
    <property type="entry name" value="GLYCOSYLTRANSFERASE-LIKE KOBITO 1"/>
    <property type="match status" value="1"/>
</dbReference>
<feature type="region of interest" description="Disordered" evidence="7">
    <location>
        <begin position="471"/>
        <end position="490"/>
    </location>
</feature>
<evidence type="ECO:0000256" key="3">
    <source>
        <dbReference type="ARBA" id="ARBA00022676"/>
    </source>
</evidence>
<dbReference type="InterPro" id="IPR008166">
    <property type="entry name" value="Glyco_transf_92"/>
</dbReference>
<evidence type="ECO:0000256" key="6">
    <source>
        <dbReference type="RuleBase" id="RU366017"/>
    </source>
</evidence>
<dbReference type="PANTHER" id="PTHR46701:SF7">
    <property type="entry name" value="GLYCOSYLTRANSFERASE-LIKE KOBITO 1"/>
    <property type="match status" value="1"/>
</dbReference>
<proteinExistence type="inferred from homology"/>
<dbReference type="GO" id="GO:0016757">
    <property type="term" value="F:glycosyltransferase activity"/>
    <property type="evidence" value="ECO:0007669"/>
    <property type="project" value="UniProtKB-UniRule"/>
</dbReference>
<evidence type="ECO:0000256" key="5">
    <source>
        <dbReference type="ARBA" id="ARBA00023136"/>
    </source>
</evidence>
<dbReference type="Proteomes" id="UP001497516">
    <property type="component" value="Chromosome 6"/>
</dbReference>
<keyword evidence="3 6" id="KW-0328">Glycosyltransferase</keyword>
<dbReference type="EC" id="2.4.1.-" evidence="6"/>
<protein>
    <recommendedName>
        <fullName evidence="6">Glycosyltransferase family 92 protein</fullName>
        <ecNumber evidence="6">2.4.1.-</ecNumber>
    </recommendedName>
</protein>
<evidence type="ECO:0000313" key="9">
    <source>
        <dbReference type="Proteomes" id="UP001497516"/>
    </source>
</evidence>
<dbReference type="GO" id="GO:0009737">
    <property type="term" value="P:response to abscisic acid"/>
    <property type="evidence" value="ECO:0007669"/>
    <property type="project" value="InterPro"/>
</dbReference>
<reference evidence="8 9" key="1">
    <citation type="submission" date="2024-04" db="EMBL/GenBank/DDBJ databases">
        <authorList>
            <person name="Fracassetti M."/>
        </authorList>
    </citation>
    <scope>NUCLEOTIDE SEQUENCE [LARGE SCALE GENOMIC DNA]</scope>
</reference>
<evidence type="ECO:0000256" key="7">
    <source>
        <dbReference type="SAM" id="MobiDB-lite"/>
    </source>
</evidence>
<dbReference type="GO" id="GO:0030244">
    <property type="term" value="P:cellulose biosynthetic process"/>
    <property type="evidence" value="ECO:0007669"/>
    <property type="project" value="InterPro"/>
</dbReference>
<dbReference type="Pfam" id="PF01697">
    <property type="entry name" value="Glyco_transf_92"/>
    <property type="match status" value="1"/>
</dbReference>
<dbReference type="GO" id="GO:0016020">
    <property type="term" value="C:membrane"/>
    <property type="evidence" value="ECO:0007669"/>
    <property type="project" value="UniProtKB-SubCell"/>
</dbReference>
<feature type="compositionally biased region" description="Polar residues" evidence="7">
    <location>
        <begin position="476"/>
        <end position="490"/>
    </location>
</feature>
<dbReference type="EMBL" id="OZ034819">
    <property type="protein sequence ID" value="CAL1394542.1"/>
    <property type="molecule type" value="Genomic_DNA"/>
</dbReference>
<comment type="subcellular location">
    <subcellularLocation>
        <location evidence="1">Membrane</location>
    </subcellularLocation>
</comment>
<name>A0AAV2F935_9ROSI</name>
<keyword evidence="9" id="KW-1185">Reference proteome</keyword>
<keyword evidence="4 6" id="KW-0808">Transferase</keyword>
<accession>A0AAV2F935</accession>
<evidence type="ECO:0000256" key="4">
    <source>
        <dbReference type="ARBA" id="ARBA00022679"/>
    </source>
</evidence>
<sequence length="539" mass="60377">MPNPHYLHAPLRTSPSSSSSAQSLASKLILLLTFLPLSLAALAFVLQWKGDGGLLTDPASATARWAPQGSHNNHEVFPGMEASAASLLSPKPHQSSDCLSLARSGSPSFPYFRDWKFDFVANLRPKICVTTSTSAGLDQILPWMFYHKVIGVSTFYLFVEGKSASPGVAKVLESIPGVKVIYRTKELEEQQARSRIWNETWLSSFFYKPCNYELFVKQSLNMEMAIVMARDAGMDWILHLDTDELIHPAGSSEYSLRQLLLDVPGDVDMVIFPNYESSVERDDIKDPFSEISMFKKNYDHLPKDTYFGMYKESTRGNPNYFLTYGNGKSVARVQEHLRPNGAHRWHNYMKTPSEVKLEEAAVLHYTYAKFSDLTSRRDRCGCKPTKDDVKRCFMLEFDRSAFIIASTATEEEMRNWYHEHVVWGDKDLKLKLLRKGILARIYAPMAIIQGLRESGVFSSIVASAPSIISKDKFSGSAESSNSSRVSDTLHSNKIRKSSTLNQTTARKVLTFKATAFNDAAVPPLPPPGATDDLVLVEKA</sequence>
<evidence type="ECO:0000256" key="1">
    <source>
        <dbReference type="ARBA" id="ARBA00004370"/>
    </source>
</evidence>
<evidence type="ECO:0000256" key="2">
    <source>
        <dbReference type="ARBA" id="ARBA00007647"/>
    </source>
</evidence>
<keyword evidence="5" id="KW-0472">Membrane</keyword>
<comment type="similarity">
    <text evidence="2 6">Belongs to the glycosyltransferase 92 family.</text>
</comment>
<dbReference type="AlphaFoldDB" id="A0AAV2F935"/>
<dbReference type="InterPro" id="IPR044224">
    <property type="entry name" value="KOBITO1-like"/>
</dbReference>
<evidence type="ECO:0000313" key="8">
    <source>
        <dbReference type="EMBL" id="CAL1394542.1"/>
    </source>
</evidence>
<organism evidence="8 9">
    <name type="scientific">Linum trigynum</name>
    <dbReference type="NCBI Taxonomy" id="586398"/>
    <lineage>
        <taxon>Eukaryota</taxon>
        <taxon>Viridiplantae</taxon>
        <taxon>Streptophyta</taxon>
        <taxon>Embryophyta</taxon>
        <taxon>Tracheophyta</taxon>
        <taxon>Spermatophyta</taxon>
        <taxon>Magnoliopsida</taxon>
        <taxon>eudicotyledons</taxon>
        <taxon>Gunneridae</taxon>
        <taxon>Pentapetalae</taxon>
        <taxon>rosids</taxon>
        <taxon>fabids</taxon>
        <taxon>Malpighiales</taxon>
        <taxon>Linaceae</taxon>
        <taxon>Linum</taxon>
    </lineage>
</organism>
<gene>
    <name evidence="8" type="ORF">LTRI10_LOCUS35038</name>
</gene>